<organism evidence="1 2">
    <name type="scientific">Trichinella spiralis</name>
    <name type="common">Trichina worm</name>
    <dbReference type="NCBI Taxonomy" id="6334"/>
    <lineage>
        <taxon>Eukaryota</taxon>
        <taxon>Metazoa</taxon>
        <taxon>Ecdysozoa</taxon>
        <taxon>Nematoda</taxon>
        <taxon>Enoplea</taxon>
        <taxon>Dorylaimia</taxon>
        <taxon>Trichinellida</taxon>
        <taxon>Trichinellidae</taxon>
        <taxon>Trichinella</taxon>
    </lineage>
</organism>
<dbReference type="AlphaFoldDB" id="A0A0V1AYC8"/>
<dbReference type="InParanoid" id="A0A0V1AYC8"/>
<keyword evidence="2" id="KW-1185">Reference proteome</keyword>
<accession>A0A0V1AYC8</accession>
<reference evidence="1 2" key="1">
    <citation type="submission" date="2015-01" db="EMBL/GenBank/DDBJ databases">
        <title>Evolution of Trichinella species and genotypes.</title>
        <authorList>
            <person name="Korhonen P.K."/>
            <person name="Edoardo P."/>
            <person name="Giuseppe L.R."/>
            <person name="Gasser R.B."/>
        </authorList>
    </citation>
    <scope>NUCLEOTIDE SEQUENCE [LARGE SCALE GENOMIC DNA]</scope>
    <source>
        <strain evidence="1">ISS3</strain>
    </source>
</reference>
<gene>
    <name evidence="1" type="ORF">T01_5156</name>
</gene>
<evidence type="ECO:0000313" key="2">
    <source>
        <dbReference type="Proteomes" id="UP000054776"/>
    </source>
</evidence>
<dbReference type="Proteomes" id="UP000054776">
    <property type="component" value="Unassembled WGS sequence"/>
</dbReference>
<name>A0A0V1AYC8_TRISP</name>
<dbReference type="EMBL" id="JYDH01000164">
    <property type="protein sequence ID" value="KRY29657.1"/>
    <property type="molecule type" value="Genomic_DNA"/>
</dbReference>
<sequence>MELFDAYCIFYFIINYEKFKLCEEVQLLKLNSREDAIIELKVLMLCLKRKFDFLLCCGVEDKIRITNVSLIQDEKGTKFSYYKSLNLTFPSAFIPFTFSFVLVTNQHRGDRSWLTDRLCLFFNGPHFHCCENLLSGRTCLHFFE</sequence>
<proteinExistence type="predicted"/>
<evidence type="ECO:0000313" key="1">
    <source>
        <dbReference type="EMBL" id="KRY29657.1"/>
    </source>
</evidence>
<protein>
    <submittedName>
        <fullName evidence="1">Uncharacterized protein</fullName>
    </submittedName>
</protein>
<comment type="caution">
    <text evidence="1">The sequence shown here is derived from an EMBL/GenBank/DDBJ whole genome shotgun (WGS) entry which is preliminary data.</text>
</comment>